<evidence type="ECO:0000256" key="1">
    <source>
        <dbReference type="SAM" id="MobiDB-lite"/>
    </source>
</evidence>
<evidence type="ECO:0000313" key="3">
    <source>
        <dbReference type="Proteomes" id="UP000030747"/>
    </source>
</evidence>
<gene>
    <name evidence="2" type="ORF">ETH_00042475</name>
</gene>
<sequence>MQRMQQQSKCKDLLLPDLALQQTLEKPRPPAARGGLGLVSLAARSSSSSSSSSSRGESSRCGQSGTSKERLHE</sequence>
<reference evidence="2" key="1">
    <citation type="submission" date="2013-10" db="EMBL/GenBank/DDBJ databases">
        <title>Genomic analysis of the causative agents of coccidiosis in chickens.</title>
        <authorList>
            <person name="Reid A.J."/>
            <person name="Blake D."/>
            <person name="Billington K."/>
            <person name="Browne H."/>
            <person name="Dunn M."/>
            <person name="Hung S."/>
            <person name="Kawahara F."/>
            <person name="Miranda-Saavedra D."/>
            <person name="Mourier T."/>
            <person name="Nagra H."/>
            <person name="Otto T.D."/>
            <person name="Rawlings N."/>
            <person name="Sanchez A."/>
            <person name="Sanders M."/>
            <person name="Subramaniam C."/>
            <person name="Tay Y."/>
            <person name="Dear P."/>
            <person name="Doerig C."/>
            <person name="Gruber A."/>
            <person name="Parkinson J."/>
            <person name="Shirley M."/>
            <person name="Wan K.L."/>
            <person name="Berriman M."/>
            <person name="Tomley F."/>
            <person name="Pain A."/>
        </authorList>
    </citation>
    <scope>NUCLEOTIDE SEQUENCE [LARGE SCALE GENOMIC DNA]</scope>
    <source>
        <strain evidence="2">Houghton</strain>
    </source>
</reference>
<organism evidence="2 3">
    <name type="scientific">Eimeria tenella</name>
    <name type="common">Coccidian parasite</name>
    <dbReference type="NCBI Taxonomy" id="5802"/>
    <lineage>
        <taxon>Eukaryota</taxon>
        <taxon>Sar</taxon>
        <taxon>Alveolata</taxon>
        <taxon>Apicomplexa</taxon>
        <taxon>Conoidasida</taxon>
        <taxon>Coccidia</taxon>
        <taxon>Eucoccidiorida</taxon>
        <taxon>Eimeriorina</taxon>
        <taxon>Eimeriidae</taxon>
        <taxon>Eimeria</taxon>
    </lineage>
</organism>
<feature type="compositionally biased region" description="Low complexity" evidence="1">
    <location>
        <begin position="38"/>
        <end position="60"/>
    </location>
</feature>
<dbReference type="RefSeq" id="XP_013235242.1">
    <property type="nucleotide sequence ID" value="XM_013379788.1"/>
</dbReference>
<accession>U6L5N2</accession>
<reference evidence="2" key="2">
    <citation type="submission" date="2013-10" db="EMBL/GenBank/DDBJ databases">
        <authorList>
            <person name="Aslett M."/>
        </authorList>
    </citation>
    <scope>NUCLEOTIDE SEQUENCE [LARGE SCALE GENOMIC DNA]</scope>
    <source>
        <strain evidence="2">Houghton</strain>
    </source>
</reference>
<dbReference type="AlphaFoldDB" id="U6L5N2"/>
<dbReference type="EMBL" id="HG677173">
    <property type="protein sequence ID" value="CDJ44493.1"/>
    <property type="molecule type" value="Genomic_DNA"/>
</dbReference>
<protein>
    <submittedName>
        <fullName evidence="2">Uncharacterized protein</fullName>
    </submittedName>
</protein>
<keyword evidence="3" id="KW-1185">Reference proteome</keyword>
<evidence type="ECO:0000313" key="2">
    <source>
        <dbReference type="EMBL" id="CDJ44493.1"/>
    </source>
</evidence>
<dbReference type="Proteomes" id="UP000030747">
    <property type="component" value="Unassembled WGS sequence"/>
</dbReference>
<feature type="region of interest" description="Disordered" evidence="1">
    <location>
        <begin position="25"/>
        <end position="73"/>
    </location>
</feature>
<name>U6L5N2_EIMTE</name>
<proteinExistence type="predicted"/>
<dbReference type="GeneID" id="25257534"/>